<evidence type="ECO:0008006" key="4">
    <source>
        <dbReference type="Google" id="ProtNLM"/>
    </source>
</evidence>
<feature type="compositionally biased region" description="Pro residues" evidence="1">
    <location>
        <begin position="171"/>
        <end position="183"/>
    </location>
</feature>
<proteinExistence type="predicted"/>
<feature type="region of interest" description="Disordered" evidence="1">
    <location>
        <begin position="161"/>
        <end position="183"/>
    </location>
</feature>
<sequence>MTPRPHTSGPVAVSETRPLRALTLRQPWASAITELGKDTENRTWRTTYRGLVLIHAGLRTDPEAARQMPRDLTMPAKAVLAVARITGTHADCGGTCSTWALPGHSHWQLADVLPLPQPVPVPGRQGLWIPDDDLRRRVAAALPPNPTADLATALPPNPTADLATALHTPTSIPPAPWCPTGPT</sequence>
<gene>
    <name evidence="2" type="ORF">ACFPRH_32150</name>
</gene>
<evidence type="ECO:0000256" key="1">
    <source>
        <dbReference type="SAM" id="MobiDB-lite"/>
    </source>
</evidence>
<protein>
    <recommendedName>
        <fullName evidence="4">ASCH domain-containing protein</fullName>
    </recommendedName>
</protein>
<dbReference type="InterPro" id="IPR015947">
    <property type="entry name" value="PUA-like_sf"/>
</dbReference>
<comment type="caution">
    <text evidence="2">The sequence shown here is derived from an EMBL/GenBank/DDBJ whole genome shotgun (WGS) entry which is preliminary data.</text>
</comment>
<dbReference type="SUPFAM" id="SSF88697">
    <property type="entry name" value="PUA domain-like"/>
    <property type="match status" value="1"/>
</dbReference>
<dbReference type="RefSeq" id="WP_344485553.1">
    <property type="nucleotide sequence ID" value="NZ_BAAASB010000029.1"/>
</dbReference>
<organism evidence="2 3">
    <name type="scientific">Streptomyces amakusaensis</name>
    <dbReference type="NCBI Taxonomy" id="67271"/>
    <lineage>
        <taxon>Bacteria</taxon>
        <taxon>Bacillati</taxon>
        <taxon>Actinomycetota</taxon>
        <taxon>Actinomycetes</taxon>
        <taxon>Kitasatosporales</taxon>
        <taxon>Streptomycetaceae</taxon>
        <taxon>Streptomyces</taxon>
    </lineage>
</organism>
<name>A0ABW0AVU8_9ACTN</name>
<dbReference type="Gene3D" id="2.30.130.30">
    <property type="entry name" value="Hypothetical protein"/>
    <property type="match status" value="1"/>
</dbReference>
<dbReference type="EMBL" id="JBHSKP010000033">
    <property type="protein sequence ID" value="MFC5156374.1"/>
    <property type="molecule type" value="Genomic_DNA"/>
</dbReference>
<evidence type="ECO:0000313" key="2">
    <source>
        <dbReference type="EMBL" id="MFC5156374.1"/>
    </source>
</evidence>
<evidence type="ECO:0000313" key="3">
    <source>
        <dbReference type="Proteomes" id="UP001596160"/>
    </source>
</evidence>
<reference evidence="3" key="1">
    <citation type="journal article" date="2019" name="Int. J. Syst. Evol. Microbiol.">
        <title>The Global Catalogue of Microorganisms (GCM) 10K type strain sequencing project: providing services to taxonomists for standard genome sequencing and annotation.</title>
        <authorList>
            <consortium name="The Broad Institute Genomics Platform"/>
            <consortium name="The Broad Institute Genome Sequencing Center for Infectious Disease"/>
            <person name="Wu L."/>
            <person name="Ma J."/>
        </authorList>
    </citation>
    <scope>NUCLEOTIDE SEQUENCE [LARGE SCALE GENOMIC DNA]</scope>
    <source>
        <strain evidence="3">PCU 266</strain>
    </source>
</reference>
<accession>A0ABW0AVU8</accession>
<dbReference type="Proteomes" id="UP001596160">
    <property type="component" value="Unassembled WGS sequence"/>
</dbReference>
<keyword evidence="3" id="KW-1185">Reference proteome</keyword>